<name>A0ABV6P4P4_9ACTN</name>
<dbReference type="Proteomes" id="UP001589894">
    <property type="component" value="Unassembled WGS sequence"/>
</dbReference>
<keyword evidence="2" id="KW-1185">Reference proteome</keyword>
<sequence>MTVEGVGVKASEQWFSEHMQQPLSMTRWGHYGTPVLVFPTAGGDAEEIERHHLVDACGHLLAAGRVKIYSCDSVAGRALAARDGTPEHRMWLLNRYQQAVAHEVVPAIHADLGGPQPIVVAGASIGAFNAVSMVCRYPELFAAALGMSGTYRLQPLLEDHFGDDLYFASAVHFVAGLDGPQLDLLRQRRVILASGEGAWENIGESRAVADVLGAKGVPNRVDSWGPDVEHDWPTWRRMLPQYLEELC</sequence>
<dbReference type="InterPro" id="IPR050583">
    <property type="entry name" value="Mycobacterial_A85_antigen"/>
</dbReference>
<dbReference type="PANTHER" id="PTHR48098:SF3">
    <property type="entry name" value="IRON(III) ENTEROBACTIN ESTERASE"/>
    <property type="match status" value="1"/>
</dbReference>
<reference evidence="1 2" key="1">
    <citation type="submission" date="2024-09" db="EMBL/GenBank/DDBJ databases">
        <authorList>
            <person name="Sun Q."/>
            <person name="Mori K."/>
        </authorList>
    </citation>
    <scope>NUCLEOTIDE SEQUENCE [LARGE SCALE GENOMIC DNA]</scope>
    <source>
        <strain evidence="1 2">TBRC 2205</strain>
    </source>
</reference>
<dbReference type="RefSeq" id="WP_377343002.1">
    <property type="nucleotide sequence ID" value="NZ_JBHLUE010000026.1"/>
</dbReference>
<dbReference type="InterPro" id="IPR029058">
    <property type="entry name" value="AB_hydrolase_fold"/>
</dbReference>
<evidence type="ECO:0000313" key="2">
    <source>
        <dbReference type="Proteomes" id="UP001589894"/>
    </source>
</evidence>
<protein>
    <submittedName>
        <fullName evidence="1">Esterase family protein</fullName>
    </submittedName>
</protein>
<dbReference type="Pfam" id="PF00756">
    <property type="entry name" value="Esterase"/>
    <property type="match status" value="1"/>
</dbReference>
<evidence type="ECO:0000313" key="1">
    <source>
        <dbReference type="EMBL" id="MFC0567679.1"/>
    </source>
</evidence>
<comment type="caution">
    <text evidence="1">The sequence shown here is derived from an EMBL/GenBank/DDBJ whole genome shotgun (WGS) entry which is preliminary data.</text>
</comment>
<gene>
    <name evidence="1" type="ORF">ACFFHU_26510</name>
</gene>
<dbReference type="SUPFAM" id="SSF53474">
    <property type="entry name" value="alpha/beta-Hydrolases"/>
    <property type="match status" value="1"/>
</dbReference>
<accession>A0ABV6P4P4</accession>
<dbReference type="Gene3D" id="3.40.50.1820">
    <property type="entry name" value="alpha/beta hydrolase"/>
    <property type="match status" value="1"/>
</dbReference>
<dbReference type="InterPro" id="IPR000801">
    <property type="entry name" value="Esterase-like"/>
</dbReference>
<organism evidence="1 2">
    <name type="scientific">Plantactinospora siamensis</name>
    <dbReference type="NCBI Taxonomy" id="555372"/>
    <lineage>
        <taxon>Bacteria</taxon>
        <taxon>Bacillati</taxon>
        <taxon>Actinomycetota</taxon>
        <taxon>Actinomycetes</taxon>
        <taxon>Micromonosporales</taxon>
        <taxon>Micromonosporaceae</taxon>
        <taxon>Plantactinospora</taxon>
    </lineage>
</organism>
<dbReference type="EMBL" id="JBHLUE010000026">
    <property type="protein sequence ID" value="MFC0567679.1"/>
    <property type="molecule type" value="Genomic_DNA"/>
</dbReference>
<dbReference type="PANTHER" id="PTHR48098">
    <property type="entry name" value="ENTEROCHELIN ESTERASE-RELATED"/>
    <property type="match status" value="1"/>
</dbReference>
<proteinExistence type="predicted"/>